<feature type="signal peptide" evidence="2">
    <location>
        <begin position="1"/>
        <end position="23"/>
    </location>
</feature>
<gene>
    <name evidence="3" type="ORF">SAMN02787118_111304</name>
</gene>
<organism evidence="3 4">
    <name type="scientific">Streptomyces mirabilis</name>
    <dbReference type="NCBI Taxonomy" id="68239"/>
    <lineage>
        <taxon>Bacteria</taxon>
        <taxon>Bacillati</taxon>
        <taxon>Actinomycetota</taxon>
        <taxon>Actinomycetes</taxon>
        <taxon>Kitasatosporales</taxon>
        <taxon>Streptomycetaceae</taxon>
        <taxon>Streptomyces</taxon>
    </lineage>
</organism>
<dbReference type="AlphaFoldDB" id="A0A1I2LDY5"/>
<feature type="chain" id="PRO_5038873228" evidence="2">
    <location>
        <begin position="24"/>
        <end position="128"/>
    </location>
</feature>
<evidence type="ECO:0000313" key="3">
    <source>
        <dbReference type="EMBL" id="SFF75276.1"/>
    </source>
</evidence>
<reference evidence="3 4" key="1">
    <citation type="submission" date="2016-10" db="EMBL/GenBank/DDBJ databases">
        <authorList>
            <person name="de Groot N.N."/>
        </authorList>
    </citation>
    <scope>NUCLEOTIDE SEQUENCE [LARGE SCALE GENOMIC DNA]</scope>
    <source>
        <strain evidence="3 4">OK461</strain>
    </source>
</reference>
<protein>
    <submittedName>
        <fullName evidence="3">Uncharacterized protein</fullName>
    </submittedName>
</protein>
<evidence type="ECO:0000256" key="2">
    <source>
        <dbReference type="SAM" id="SignalP"/>
    </source>
</evidence>
<feature type="compositionally biased region" description="Polar residues" evidence="1">
    <location>
        <begin position="116"/>
        <end position="128"/>
    </location>
</feature>
<proteinExistence type="predicted"/>
<evidence type="ECO:0000256" key="1">
    <source>
        <dbReference type="SAM" id="MobiDB-lite"/>
    </source>
</evidence>
<name>A0A1I2LDY5_9ACTN</name>
<sequence>MNRRSSIVSLLIAGLLASAFVVASSAVRAPDAGLGAPHPTETHQPSNGHWVNTWVSMPQLTEPATMPPAPFTPIRPVTSSSPTPSPRDSSDSSRIKGTSDSNSHRARAPRTRCQGPASSTSNASAVSG</sequence>
<keyword evidence="2" id="KW-0732">Signal</keyword>
<dbReference type="EMBL" id="FONR01000011">
    <property type="protein sequence ID" value="SFF75276.1"/>
    <property type="molecule type" value="Genomic_DNA"/>
</dbReference>
<accession>A0A1I2LDY5</accession>
<feature type="region of interest" description="Disordered" evidence="1">
    <location>
        <begin position="30"/>
        <end position="128"/>
    </location>
</feature>
<dbReference type="Proteomes" id="UP000181942">
    <property type="component" value="Unassembled WGS sequence"/>
</dbReference>
<evidence type="ECO:0000313" key="4">
    <source>
        <dbReference type="Proteomes" id="UP000181942"/>
    </source>
</evidence>
<feature type="compositionally biased region" description="Polar residues" evidence="1">
    <location>
        <begin position="42"/>
        <end position="59"/>
    </location>
</feature>